<keyword evidence="10" id="KW-1185">Reference proteome</keyword>
<proteinExistence type="inferred from homology"/>
<evidence type="ECO:0000313" key="10">
    <source>
        <dbReference type="Proteomes" id="UP001501495"/>
    </source>
</evidence>
<feature type="transmembrane region" description="Helical" evidence="8">
    <location>
        <begin position="277"/>
        <end position="296"/>
    </location>
</feature>
<dbReference type="Pfam" id="PF01554">
    <property type="entry name" value="MatE"/>
    <property type="match status" value="2"/>
</dbReference>
<feature type="transmembrane region" description="Helical" evidence="8">
    <location>
        <begin position="46"/>
        <end position="69"/>
    </location>
</feature>
<evidence type="ECO:0000256" key="7">
    <source>
        <dbReference type="ARBA" id="ARBA00023136"/>
    </source>
</evidence>
<keyword evidence="5 8" id="KW-0812">Transmembrane</keyword>
<evidence type="ECO:0000256" key="4">
    <source>
        <dbReference type="ARBA" id="ARBA00022475"/>
    </source>
</evidence>
<evidence type="ECO:0000256" key="2">
    <source>
        <dbReference type="ARBA" id="ARBA00010199"/>
    </source>
</evidence>
<dbReference type="InterPro" id="IPR002528">
    <property type="entry name" value="MATE_fam"/>
</dbReference>
<comment type="subcellular location">
    <subcellularLocation>
        <location evidence="1">Cell membrane</location>
        <topology evidence="1">Multi-pass membrane protein</topology>
    </subcellularLocation>
</comment>
<dbReference type="InterPro" id="IPR044644">
    <property type="entry name" value="DinF-like"/>
</dbReference>
<gene>
    <name evidence="9" type="ORF">GCM10022215_32400</name>
</gene>
<keyword evidence="4" id="KW-1003">Cell membrane</keyword>
<feature type="transmembrane region" description="Helical" evidence="8">
    <location>
        <begin position="243"/>
        <end position="265"/>
    </location>
</feature>
<reference evidence="10" key="1">
    <citation type="journal article" date="2019" name="Int. J. Syst. Evol. Microbiol.">
        <title>The Global Catalogue of Microorganisms (GCM) 10K type strain sequencing project: providing services to taxonomists for standard genome sequencing and annotation.</title>
        <authorList>
            <consortium name="The Broad Institute Genomics Platform"/>
            <consortium name="The Broad Institute Genome Sequencing Center for Infectious Disease"/>
            <person name="Wu L."/>
            <person name="Ma J."/>
        </authorList>
    </citation>
    <scope>NUCLEOTIDE SEQUENCE [LARGE SCALE GENOMIC DNA]</scope>
    <source>
        <strain evidence="10">JCM 16703</strain>
    </source>
</reference>
<feature type="transmembrane region" description="Helical" evidence="8">
    <location>
        <begin position="163"/>
        <end position="184"/>
    </location>
</feature>
<dbReference type="NCBIfam" id="TIGR00797">
    <property type="entry name" value="matE"/>
    <property type="match status" value="1"/>
</dbReference>
<comment type="caution">
    <text evidence="9">The sequence shown here is derived from an EMBL/GenBank/DDBJ whole genome shotgun (WGS) entry which is preliminary data.</text>
</comment>
<keyword evidence="6 8" id="KW-1133">Transmembrane helix</keyword>
<dbReference type="PIRSF" id="PIRSF006603">
    <property type="entry name" value="DinF"/>
    <property type="match status" value="1"/>
</dbReference>
<feature type="transmembrane region" description="Helical" evidence="8">
    <location>
        <begin position="409"/>
        <end position="428"/>
    </location>
</feature>
<feature type="transmembrane region" description="Helical" evidence="8">
    <location>
        <begin position="196"/>
        <end position="214"/>
    </location>
</feature>
<feature type="transmembrane region" description="Helical" evidence="8">
    <location>
        <begin position="90"/>
        <end position="112"/>
    </location>
</feature>
<dbReference type="InterPro" id="IPR048279">
    <property type="entry name" value="MdtK-like"/>
</dbReference>
<keyword evidence="7 8" id="KW-0472">Membrane</keyword>
<feature type="transmembrane region" description="Helical" evidence="8">
    <location>
        <begin position="316"/>
        <end position="340"/>
    </location>
</feature>
<feature type="transmembrane region" description="Helical" evidence="8">
    <location>
        <begin position="352"/>
        <end position="372"/>
    </location>
</feature>
<accession>A0ABP7XS32</accession>
<dbReference type="PANTHER" id="PTHR42893:SF46">
    <property type="entry name" value="PROTEIN DETOXIFICATION 44, CHLOROPLASTIC"/>
    <property type="match status" value="1"/>
</dbReference>
<feature type="transmembrane region" description="Helical" evidence="8">
    <location>
        <begin position="132"/>
        <end position="156"/>
    </location>
</feature>
<evidence type="ECO:0000256" key="6">
    <source>
        <dbReference type="ARBA" id="ARBA00022989"/>
    </source>
</evidence>
<evidence type="ECO:0000256" key="3">
    <source>
        <dbReference type="ARBA" id="ARBA00022448"/>
    </source>
</evidence>
<dbReference type="PANTHER" id="PTHR42893">
    <property type="entry name" value="PROTEIN DETOXIFICATION 44, CHLOROPLASTIC-RELATED"/>
    <property type="match status" value="1"/>
</dbReference>
<evidence type="ECO:0000256" key="1">
    <source>
        <dbReference type="ARBA" id="ARBA00004651"/>
    </source>
</evidence>
<evidence type="ECO:0000313" key="9">
    <source>
        <dbReference type="EMBL" id="GAA4124574.1"/>
    </source>
</evidence>
<evidence type="ECO:0000256" key="8">
    <source>
        <dbReference type="SAM" id="Phobius"/>
    </source>
</evidence>
<dbReference type="Proteomes" id="UP001501495">
    <property type="component" value="Unassembled WGS sequence"/>
</dbReference>
<feature type="transmembrane region" description="Helical" evidence="8">
    <location>
        <begin position="384"/>
        <end position="403"/>
    </location>
</feature>
<organism evidence="9 10">
    <name type="scientific">Nocardioides fonticola</name>
    <dbReference type="NCBI Taxonomy" id="450363"/>
    <lineage>
        <taxon>Bacteria</taxon>
        <taxon>Bacillati</taxon>
        <taxon>Actinomycetota</taxon>
        <taxon>Actinomycetes</taxon>
        <taxon>Propionibacteriales</taxon>
        <taxon>Nocardioidaceae</taxon>
        <taxon>Nocardioides</taxon>
    </lineage>
</organism>
<dbReference type="EMBL" id="BAAAZH010000024">
    <property type="protein sequence ID" value="GAA4124574.1"/>
    <property type="molecule type" value="Genomic_DNA"/>
</dbReference>
<dbReference type="RefSeq" id="WP_344734499.1">
    <property type="nucleotide sequence ID" value="NZ_BAAAZH010000024.1"/>
</dbReference>
<protein>
    <submittedName>
        <fullName evidence="9">MATE family efflux transporter</fullName>
    </submittedName>
</protein>
<feature type="transmembrane region" description="Helical" evidence="8">
    <location>
        <begin position="12"/>
        <end position="31"/>
    </location>
</feature>
<sequence length="441" mass="44521">MRTPAQRELDRAIARLAVPAFLTLITEPLLLLGDAAIVGHLGTRELAALGLAGAVVQTVIGLCIFLAYGTTARVARLLGADGRREAIAQGVDGLALAVVIGVPVTLGVALAARPLVDLFGAGEEVATEAAAYLRVAALGVTPLLVMLAATGVLRGLQDTRTPLVVAVGGNLANLALNAVLVYPAGLGLQGSALGSVIAQVLMAAALTVAVARGARSAGARLRPRASGVALIARAGLPLIVRTLTLRAALLLTTYAVTLGATGRALEVDLATHQLATTVWSLLAFVLDALAIAAQALTGRSLGAGDVAEVRAITRRLLGWSVVVGVVTGVAVALASPVLGVPFTDDTAVRDRLVPVLLVAAVGQLLAGPVFLLDGVLIGAGDGRYLAIAGVVVGLVYAPLVLLAGPHGLVAVWSVFVVVLMGGRALTLFQRARGGAWMVTGT</sequence>
<name>A0ABP7XS32_9ACTN</name>
<keyword evidence="3" id="KW-0813">Transport</keyword>
<evidence type="ECO:0000256" key="5">
    <source>
        <dbReference type="ARBA" id="ARBA00022692"/>
    </source>
</evidence>
<comment type="similarity">
    <text evidence="2">Belongs to the multi antimicrobial extrusion (MATE) (TC 2.A.66.1) family.</text>
</comment>